<proteinExistence type="predicted"/>
<keyword evidence="2" id="KW-1185">Reference proteome</keyword>
<dbReference type="RefSeq" id="WP_182412894.1">
    <property type="nucleotide sequence ID" value="NZ_CP055153.1"/>
</dbReference>
<gene>
    <name evidence="1" type="ORF">HUW48_21555</name>
</gene>
<organism evidence="1 2">
    <name type="scientific">Adhaeribacter radiodurans</name>
    <dbReference type="NCBI Taxonomy" id="2745197"/>
    <lineage>
        <taxon>Bacteria</taxon>
        <taxon>Pseudomonadati</taxon>
        <taxon>Bacteroidota</taxon>
        <taxon>Cytophagia</taxon>
        <taxon>Cytophagales</taxon>
        <taxon>Hymenobacteraceae</taxon>
        <taxon>Adhaeribacter</taxon>
    </lineage>
</organism>
<dbReference type="AlphaFoldDB" id="A0A7L7LCH7"/>
<dbReference type="Proteomes" id="UP000514509">
    <property type="component" value="Chromosome"/>
</dbReference>
<dbReference type="KEGG" id="add:HUW48_21555"/>
<evidence type="ECO:0000313" key="1">
    <source>
        <dbReference type="EMBL" id="QMU30447.1"/>
    </source>
</evidence>
<sequence length="82" mass="9681">MNLYDFNHKNHEKRIALIRTQGEFLAVRVSNYYVIKLYSVDKFFAEIWYRGENCEVGLVRGFTGIALLEPYLEMVDLSEITE</sequence>
<reference evidence="1 2" key="2">
    <citation type="submission" date="2020-08" db="EMBL/GenBank/DDBJ databases">
        <title>Adhaeribacter dokdonensis sp. nov., isolated from the rhizosphere of Elymus tsukushiensis, a plant native to the Dokdo Islands, Republic of Korea.</title>
        <authorList>
            <person name="Ghim S.Y."/>
        </authorList>
    </citation>
    <scope>NUCLEOTIDE SEQUENCE [LARGE SCALE GENOMIC DNA]</scope>
    <source>
        <strain evidence="1 2">KUDC8001</strain>
    </source>
</reference>
<protein>
    <submittedName>
        <fullName evidence="1">Uncharacterized protein</fullName>
    </submittedName>
</protein>
<name>A0A7L7LCH7_9BACT</name>
<dbReference type="EMBL" id="CP055153">
    <property type="protein sequence ID" value="QMU30447.1"/>
    <property type="molecule type" value="Genomic_DNA"/>
</dbReference>
<reference evidence="1 2" key="1">
    <citation type="submission" date="2020-06" db="EMBL/GenBank/DDBJ databases">
        <authorList>
            <person name="Hwang Y.J."/>
        </authorList>
    </citation>
    <scope>NUCLEOTIDE SEQUENCE [LARGE SCALE GENOMIC DNA]</scope>
    <source>
        <strain evidence="1 2">KUDC8001</strain>
    </source>
</reference>
<accession>A0A7L7LCH7</accession>
<evidence type="ECO:0000313" key="2">
    <source>
        <dbReference type="Proteomes" id="UP000514509"/>
    </source>
</evidence>